<evidence type="ECO:0000313" key="1">
    <source>
        <dbReference type="EMBL" id="GAH34870.1"/>
    </source>
</evidence>
<dbReference type="InterPro" id="IPR021341">
    <property type="entry name" value="DUF2958"/>
</dbReference>
<dbReference type="Pfam" id="PF11171">
    <property type="entry name" value="DUF2958"/>
    <property type="match status" value="1"/>
</dbReference>
<accession>X1FQQ4</accession>
<dbReference type="EMBL" id="BARU01005336">
    <property type="protein sequence ID" value="GAH34870.1"/>
    <property type="molecule type" value="Genomic_DNA"/>
</dbReference>
<comment type="caution">
    <text evidence="1">The sequence shown here is derived from an EMBL/GenBank/DDBJ whole genome shotgun (WGS) entry which is preliminary data.</text>
</comment>
<sequence>MKLLTKEIEKKLPPLSTNDNKKPEDIQIIIKFFHAYSNWTWYAIEGEREGDDFVFYGYVRGCENELGHFSLSELEEIRIKGIGIERDMYFGKHSLAEAMAKRL</sequence>
<organism evidence="1">
    <name type="scientific">marine sediment metagenome</name>
    <dbReference type="NCBI Taxonomy" id="412755"/>
    <lineage>
        <taxon>unclassified sequences</taxon>
        <taxon>metagenomes</taxon>
        <taxon>ecological metagenomes</taxon>
    </lineage>
</organism>
<protein>
    <recommendedName>
        <fullName evidence="2">DUF2958 domain-containing protein</fullName>
    </recommendedName>
</protein>
<reference evidence="1" key="1">
    <citation type="journal article" date="2014" name="Front. Microbiol.">
        <title>High frequency of phylogenetically diverse reductive dehalogenase-homologous genes in deep subseafloor sedimentary metagenomes.</title>
        <authorList>
            <person name="Kawai M."/>
            <person name="Futagami T."/>
            <person name="Toyoda A."/>
            <person name="Takaki Y."/>
            <person name="Nishi S."/>
            <person name="Hori S."/>
            <person name="Arai W."/>
            <person name="Tsubouchi T."/>
            <person name="Morono Y."/>
            <person name="Uchiyama I."/>
            <person name="Ito T."/>
            <person name="Fujiyama A."/>
            <person name="Inagaki F."/>
            <person name="Takami H."/>
        </authorList>
    </citation>
    <scope>NUCLEOTIDE SEQUENCE</scope>
    <source>
        <strain evidence="1">Expedition CK06-06</strain>
    </source>
</reference>
<gene>
    <name evidence="1" type="ORF">S03H2_10368</name>
</gene>
<proteinExistence type="predicted"/>
<evidence type="ECO:0008006" key="2">
    <source>
        <dbReference type="Google" id="ProtNLM"/>
    </source>
</evidence>
<name>X1FQQ4_9ZZZZ</name>
<dbReference type="AlphaFoldDB" id="X1FQQ4"/>